<accession>A0AAD8YAR3</accession>
<reference evidence="8" key="1">
    <citation type="submission" date="2023-06" db="EMBL/GenBank/DDBJ databases">
        <title>Survivors Of The Sea: Transcriptome response of Skeletonema marinoi to long-term dormancy.</title>
        <authorList>
            <person name="Pinder M.I.M."/>
            <person name="Kourtchenko O."/>
            <person name="Robertson E.K."/>
            <person name="Larsson T."/>
            <person name="Maumus F."/>
            <person name="Osuna-Cruz C.M."/>
            <person name="Vancaester E."/>
            <person name="Stenow R."/>
            <person name="Vandepoele K."/>
            <person name="Ploug H."/>
            <person name="Bruchert V."/>
            <person name="Godhe A."/>
            <person name="Topel M."/>
        </authorList>
    </citation>
    <scope>NUCLEOTIDE SEQUENCE</scope>
    <source>
        <strain evidence="8">R05AC</strain>
    </source>
</reference>
<dbReference type="GO" id="GO:1990904">
    <property type="term" value="C:ribonucleoprotein complex"/>
    <property type="evidence" value="ECO:0007669"/>
    <property type="project" value="UniProtKB-KW"/>
</dbReference>
<dbReference type="Gene3D" id="2.40.50.140">
    <property type="entry name" value="Nucleic acid-binding proteins"/>
    <property type="match status" value="1"/>
</dbReference>
<keyword evidence="4" id="KW-0694">RNA-binding</keyword>
<keyword evidence="3" id="KW-0699">rRNA-binding</keyword>
<keyword evidence="5 8" id="KW-0689">Ribosomal protein</keyword>
<organism evidence="8 9">
    <name type="scientific">Skeletonema marinoi</name>
    <dbReference type="NCBI Taxonomy" id="267567"/>
    <lineage>
        <taxon>Eukaryota</taxon>
        <taxon>Sar</taxon>
        <taxon>Stramenopiles</taxon>
        <taxon>Ochrophyta</taxon>
        <taxon>Bacillariophyta</taxon>
        <taxon>Coscinodiscophyceae</taxon>
        <taxon>Thalassiosirophycidae</taxon>
        <taxon>Thalassiosirales</taxon>
        <taxon>Skeletonemataceae</taxon>
        <taxon>Skeletonema</taxon>
        <taxon>Skeletonema marinoi-dohrnii complex</taxon>
    </lineage>
</organism>
<dbReference type="HAMAP" id="MF_01345_B">
    <property type="entry name" value="Ribosomal_uS17_B"/>
    <property type="match status" value="1"/>
</dbReference>
<evidence type="ECO:0000256" key="5">
    <source>
        <dbReference type="ARBA" id="ARBA00022980"/>
    </source>
</evidence>
<evidence type="ECO:0000256" key="3">
    <source>
        <dbReference type="ARBA" id="ARBA00022730"/>
    </source>
</evidence>
<proteinExistence type="inferred from homology"/>
<dbReference type="InterPro" id="IPR000266">
    <property type="entry name" value="Ribosomal_uS17"/>
</dbReference>
<comment type="similarity">
    <text evidence="2">Belongs to the universal ribosomal protein uS17 family.</text>
</comment>
<dbReference type="Pfam" id="PF00366">
    <property type="entry name" value="Ribosomal_S17"/>
    <property type="match status" value="1"/>
</dbReference>
<evidence type="ECO:0000256" key="6">
    <source>
        <dbReference type="ARBA" id="ARBA00023274"/>
    </source>
</evidence>
<gene>
    <name evidence="8" type="ORF">QTG54_006873</name>
</gene>
<keyword evidence="6" id="KW-0687">Ribonucleoprotein</keyword>
<dbReference type="PANTHER" id="PTHR10744">
    <property type="entry name" value="40S RIBOSOMAL PROTEIN S11 FAMILY MEMBER"/>
    <property type="match status" value="1"/>
</dbReference>
<comment type="function">
    <text evidence="1">One of the primary rRNA binding proteins, it binds specifically to the 5'-end of 16S ribosomal RNA.</text>
</comment>
<dbReference type="EMBL" id="JATAAI010000011">
    <property type="protein sequence ID" value="KAK1742308.1"/>
    <property type="molecule type" value="Genomic_DNA"/>
</dbReference>
<dbReference type="GO" id="GO:0005739">
    <property type="term" value="C:mitochondrion"/>
    <property type="evidence" value="ECO:0007669"/>
    <property type="project" value="TreeGrafter"/>
</dbReference>
<evidence type="ECO:0000313" key="9">
    <source>
        <dbReference type="Proteomes" id="UP001224775"/>
    </source>
</evidence>
<dbReference type="SUPFAM" id="SSF50249">
    <property type="entry name" value="Nucleic acid-binding proteins"/>
    <property type="match status" value="1"/>
</dbReference>
<evidence type="ECO:0000313" key="8">
    <source>
        <dbReference type="EMBL" id="KAK1742308.1"/>
    </source>
</evidence>
<dbReference type="GO" id="GO:0003735">
    <property type="term" value="F:structural constituent of ribosome"/>
    <property type="evidence" value="ECO:0007669"/>
    <property type="project" value="InterPro"/>
</dbReference>
<evidence type="ECO:0000256" key="2">
    <source>
        <dbReference type="ARBA" id="ARBA00010254"/>
    </source>
</evidence>
<comment type="caution">
    <text evidence="8">The sequence shown here is derived from an EMBL/GenBank/DDBJ whole genome shotgun (WGS) entry which is preliminary data.</text>
</comment>
<evidence type="ECO:0000256" key="4">
    <source>
        <dbReference type="ARBA" id="ARBA00022884"/>
    </source>
</evidence>
<sequence length="198" mass="22089">MSISLIGRQLSSLMLVQRAVAPSLAATQSAVPTMMPEASLRLMSSPQTTNNHTSQFTLCMPTRNFSSMETATIENDDGGPVTGGFDATLKEMTNEQLADMSTIPGWNLVHNPPRHNPRGALVGKVVSDKMQKTVNVAVDRYRIVPKYRKRLRYTKKFMAHDEHEVCNVGDLVMIVPSQKISKHKHFMVREIIRAKGQL</sequence>
<dbReference type="GO" id="GO:0019843">
    <property type="term" value="F:rRNA binding"/>
    <property type="evidence" value="ECO:0007669"/>
    <property type="project" value="UniProtKB-KW"/>
</dbReference>
<dbReference type="CDD" id="cd00364">
    <property type="entry name" value="Ribosomal_uS17"/>
    <property type="match status" value="1"/>
</dbReference>
<keyword evidence="9" id="KW-1185">Reference proteome</keyword>
<dbReference type="PANTHER" id="PTHR10744:SF1">
    <property type="entry name" value="SMALL RIBOSOMAL SUBUNIT PROTEIN US17M"/>
    <property type="match status" value="1"/>
</dbReference>
<dbReference type="GO" id="GO:0006412">
    <property type="term" value="P:translation"/>
    <property type="evidence" value="ECO:0007669"/>
    <property type="project" value="InterPro"/>
</dbReference>
<dbReference type="NCBIfam" id="NF004123">
    <property type="entry name" value="PRK05610.1"/>
    <property type="match status" value="1"/>
</dbReference>
<name>A0AAD8YAR3_9STRA</name>
<dbReference type="InterPro" id="IPR012340">
    <property type="entry name" value="NA-bd_OB-fold"/>
</dbReference>
<dbReference type="Proteomes" id="UP001224775">
    <property type="component" value="Unassembled WGS sequence"/>
</dbReference>
<dbReference type="AlphaFoldDB" id="A0AAD8YAR3"/>
<evidence type="ECO:0000256" key="7">
    <source>
        <dbReference type="ARBA" id="ARBA00035251"/>
    </source>
</evidence>
<protein>
    <recommendedName>
        <fullName evidence="7">Small ribosomal subunit protein uS17c</fullName>
    </recommendedName>
</protein>
<dbReference type="GO" id="GO:0005840">
    <property type="term" value="C:ribosome"/>
    <property type="evidence" value="ECO:0007669"/>
    <property type="project" value="UniProtKB-KW"/>
</dbReference>
<evidence type="ECO:0000256" key="1">
    <source>
        <dbReference type="ARBA" id="ARBA00002932"/>
    </source>
</evidence>
<dbReference type="InterPro" id="IPR019984">
    <property type="entry name" value="Ribosomal_uS17_bact/chlr"/>
</dbReference>